<name>A0AA35VKW5_LACSI</name>
<gene>
    <name evidence="9" type="ORF">LSALG_LOCUS10967</name>
</gene>
<feature type="domain" description="NB-ARC" evidence="7">
    <location>
        <begin position="140"/>
        <end position="313"/>
    </location>
</feature>
<evidence type="ECO:0000259" key="8">
    <source>
        <dbReference type="Pfam" id="PF23247"/>
    </source>
</evidence>
<dbReference type="SUPFAM" id="SSF52058">
    <property type="entry name" value="L domain-like"/>
    <property type="match status" value="1"/>
</dbReference>
<dbReference type="EMBL" id="OX465078">
    <property type="protein sequence ID" value="CAI9270669.1"/>
    <property type="molecule type" value="Genomic_DNA"/>
</dbReference>
<evidence type="ECO:0008006" key="11">
    <source>
        <dbReference type="Google" id="ProtNLM"/>
    </source>
</evidence>
<dbReference type="GO" id="GO:0005524">
    <property type="term" value="F:ATP binding"/>
    <property type="evidence" value="ECO:0007669"/>
    <property type="project" value="UniProtKB-KW"/>
</dbReference>
<dbReference type="PANTHER" id="PTHR33463">
    <property type="entry name" value="NB-ARC DOMAIN-CONTAINING PROTEIN-RELATED"/>
    <property type="match status" value="1"/>
</dbReference>
<dbReference type="InterPro" id="IPR027417">
    <property type="entry name" value="P-loop_NTPase"/>
</dbReference>
<dbReference type="Gene3D" id="1.10.10.10">
    <property type="entry name" value="Winged helix-like DNA-binding domain superfamily/Winged helix DNA-binding domain"/>
    <property type="match status" value="1"/>
</dbReference>
<dbReference type="SUPFAM" id="SSF52540">
    <property type="entry name" value="P-loop containing nucleoside triphosphate hydrolases"/>
    <property type="match status" value="1"/>
</dbReference>
<dbReference type="PRINTS" id="PR00364">
    <property type="entry name" value="DISEASERSIST"/>
</dbReference>
<dbReference type="Gene3D" id="1.10.8.430">
    <property type="entry name" value="Helical domain of apoptotic protease-activating factors"/>
    <property type="match status" value="1"/>
</dbReference>
<feature type="domain" description="Disease resistance protein At4g27190-like leucine-rich repeats" evidence="8">
    <location>
        <begin position="1100"/>
        <end position="1187"/>
    </location>
</feature>
<dbReference type="Pfam" id="PF23247">
    <property type="entry name" value="LRR_RPS2"/>
    <property type="match status" value="4"/>
</dbReference>
<feature type="domain" description="Disease resistance protein At4g27190-like leucine-rich repeats" evidence="8">
    <location>
        <begin position="1011"/>
        <end position="1096"/>
    </location>
</feature>
<dbReference type="InterPro" id="IPR036388">
    <property type="entry name" value="WH-like_DNA-bd_sf"/>
</dbReference>
<keyword evidence="2" id="KW-0433">Leucine-rich repeat</keyword>
<dbReference type="GO" id="GO:0006952">
    <property type="term" value="P:defense response"/>
    <property type="evidence" value="ECO:0007669"/>
    <property type="project" value="UniProtKB-KW"/>
</dbReference>
<dbReference type="Proteomes" id="UP001177003">
    <property type="component" value="Chromosome 2"/>
</dbReference>
<dbReference type="GO" id="GO:0043531">
    <property type="term" value="F:ADP binding"/>
    <property type="evidence" value="ECO:0007669"/>
    <property type="project" value="InterPro"/>
</dbReference>
<keyword evidence="5" id="KW-0547">Nucleotide-binding</keyword>
<feature type="domain" description="Disease resistance protein At4g27190-like leucine-rich repeats" evidence="8">
    <location>
        <begin position="704"/>
        <end position="794"/>
    </location>
</feature>
<dbReference type="InterPro" id="IPR032675">
    <property type="entry name" value="LRR_dom_sf"/>
</dbReference>
<comment type="similarity">
    <text evidence="1">Belongs to the disease resistance NB-LRR family.</text>
</comment>
<dbReference type="Pfam" id="PF00931">
    <property type="entry name" value="NB-ARC"/>
    <property type="match status" value="1"/>
</dbReference>
<dbReference type="Gene3D" id="3.40.50.300">
    <property type="entry name" value="P-loop containing nucleotide triphosphate hydrolases"/>
    <property type="match status" value="1"/>
</dbReference>
<dbReference type="InterPro" id="IPR057135">
    <property type="entry name" value="At4g27190-like_LRR"/>
</dbReference>
<evidence type="ECO:0000313" key="10">
    <source>
        <dbReference type="Proteomes" id="UP001177003"/>
    </source>
</evidence>
<evidence type="ECO:0000256" key="1">
    <source>
        <dbReference type="ARBA" id="ARBA00008894"/>
    </source>
</evidence>
<keyword evidence="3" id="KW-0677">Repeat</keyword>
<dbReference type="InterPro" id="IPR042197">
    <property type="entry name" value="Apaf_helical"/>
</dbReference>
<keyword evidence="5" id="KW-0067">ATP-binding</keyword>
<dbReference type="InterPro" id="IPR050905">
    <property type="entry name" value="Plant_NBS-LRR"/>
</dbReference>
<evidence type="ECO:0000256" key="6">
    <source>
        <dbReference type="SAM" id="MobiDB-lite"/>
    </source>
</evidence>
<reference evidence="9" key="1">
    <citation type="submission" date="2023-04" db="EMBL/GenBank/DDBJ databases">
        <authorList>
            <person name="Vijverberg K."/>
            <person name="Xiong W."/>
            <person name="Schranz E."/>
        </authorList>
    </citation>
    <scope>NUCLEOTIDE SEQUENCE</scope>
</reference>
<keyword evidence="4" id="KW-0611">Plant defense</keyword>
<evidence type="ECO:0000256" key="4">
    <source>
        <dbReference type="ARBA" id="ARBA00022821"/>
    </source>
</evidence>
<organism evidence="9 10">
    <name type="scientific">Lactuca saligna</name>
    <name type="common">Willowleaf lettuce</name>
    <dbReference type="NCBI Taxonomy" id="75948"/>
    <lineage>
        <taxon>Eukaryota</taxon>
        <taxon>Viridiplantae</taxon>
        <taxon>Streptophyta</taxon>
        <taxon>Embryophyta</taxon>
        <taxon>Tracheophyta</taxon>
        <taxon>Spermatophyta</taxon>
        <taxon>Magnoliopsida</taxon>
        <taxon>eudicotyledons</taxon>
        <taxon>Gunneridae</taxon>
        <taxon>Pentapetalae</taxon>
        <taxon>asterids</taxon>
        <taxon>campanulids</taxon>
        <taxon>Asterales</taxon>
        <taxon>Asteraceae</taxon>
        <taxon>Cichorioideae</taxon>
        <taxon>Cichorieae</taxon>
        <taxon>Lactucinae</taxon>
        <taxon>Lactuca</taxon>
    </lineage>
</organism>
<feature type="compositionally biased region" description="Acidic residues" evidence="6">
    <location>
        <begin position="1305"/>
        <end position="1318"/>
    </location>
</feature>
<accession>A0AA35VKW5</accession>
<dbReference type="PANTHER" id="PTHR33463:SF96">
    <property type="entry name" value="LEUCINE-RICH REPEAT DOMAIN, L DOMAIN-LIKE PROTEIN-RELATED"/>
    <property type="match status" value="1"/>
</dbReference>
<evidence type="ECO:0000256" key="2">
    <source>
        <dbReference type="ARBA" id="ARBA00022614"/>
    </source>
</evidence>
<evidence type="ECO:0000259" key="7">
    <source>
        <dbReference type="Pfam" id="PF00931"/>
    </source>
</evidence>
<keyword evidence="10" id="KW-1185">Reference proteome</keyword>
<feature type="domain" description="Disease resistance protein At4g27190-like leucine-rich repeats" evidence="8">
    <location>
        <begin position="824"/>
        <end position="978"/>
    </location>
</feature>
<sequence length="1517" mass="173643">MEPVKKHLGYLISSTQHVRDMRRKMGELDALRQAEEDHLDMNIRTCLEVSCQIRNWLEEVQKIDAKVKTVPSDVGTCCSLKSRHTVGRETFKLIEEIESATRKHSLITWTDQPIPLGKVDTMKATTSTPSSDHDDFQSREKTFTQALKALEPNNTSHMIALCGMGGVGKTTMMQRLKKVAKENRLFNYMVEAVIGEKTDPIAIQQAVADYLGVELKESSKPARADKLREWFKANSKEGKNKFLVTIDDVWQAVDLEDIGLSPFPNQGVDFKVLLTSRDEHVCTVMGVEANSILNVGLLIEAEAQSLFQQFVETSDPELHKIGEDIVRKCCGLPIAIKTMACTLRNKRKDAWQDALSRIEHYDIRNVAPKVFETSYHNLQDEEAKSIFLMCGLFPEDFNIPTEELMRYGWGLKIFDRVYTIREARNRLNTCIERLVQTNLLIESDDDVHVKMHDLVRAFVLGMYSEVEHASIVNHGNIPGWTENDLTDSCKTMSLTCKSMHEFPGDLKFPNLTILKLMHGDKLLRFPQDFYEGMEKLRVISYDEMKNPLLPSLPQCSTNLRVLHLHDCSLRMFDFSCIGNMLNLEVLSFVGSSIQRLPSTYGNLKKLRLLYIRHCYDLRIEQGVLKNLVKLEELYIGNVSRWVIDDNCKEMAELSNSLSALEFEFFNNKAQVKYMSFQNLDRFKISVRRSLDENIEVLCLSVDGMNDLEDVEVKSTHPQSSSFYNLKVLVVSECAGLTYLFKLSVANTLSKLEHLEVYKCDNMEELVHNGTRGSEKETITFPKLKFLSLSRLPKLLGFTCIYPQNKLETSSLLKEEVVIPKLEMFQIDDMENLKEVWPCEFSRSERVKLREIEVSNCDKLVNLFPNNPISLLYHLEELKVVNCGSIESLFNIDLDCDGGIREEEDNNSSLRNIKVESSGKLREVWRIKGTVNSHPLVRGFQTVESIIIKKCKRFRNVFTPTTTNFDLEALLDMDIRSCGENRGNNELEVSRQEQEQAYISLEEETLQEVTDTNISNVVFPSCLIHSFHNLRKLELFNYEGVEVVFEIESPTSRELVTTHHNQQQPIFPNLEELDLSFMCNMSQVWKCNWNKFFNLPKQQSESPFHNLTAIHIGYCNNIKYLFSPLMAERLSNLKKVWITECDGIEEVVSNRDDEDEEMTTSTSTHTTTILFPHLDSLFLNNLKNLKCIGGGGAKDGSNEVSFNNTTTTTTFLDHFKVLVILTAVGSTSTGPVMRSRSRGVTNLVSEPLVMATPAEDLMKKLEEFMIRQEQSNNEIKGAIADLQAKYVSLEEGLSKQTNSKNKSEASVEEEGEQQFEDSNEPNQGRGKGINLGAQEGRGFISSTGVGRGRGEFRINPNNAGKGFGINHNGTGKAHESESWRSTYQPKFKYKWDPLKGEASTHNRKVDQEPMYQRRTEPEQGFKIWDETDEVNGYKATRVPKFTKMEFPTYDGKDDPLAWLQKCEDFFEEQQTPTEAWVRQATFVLQGKASDWYRNLRRMKEQPTWNEFVEECKIRFGLR</sequence>
<feature type="region of interest" description="Disordered" evidence="6">
    <location>
        <begin position="1292"/>
        <end position="1378"/>
    </location>
</feature>
<dbReference type="InterPro" id="IPR002182">
    <property type="entry name" value="NB-ARC"/>
</dbReference>
<evidence type="ECO:0000256" key="5">
    <source>
        <dbReference type="ARBA" id="ARBA00022840"/>
    </source>
</evidence>
<protein>
    <recommendedName>
        <fullName evidence="11">NB-ARC domain-containing protein</fullName>
    </recommendedName>
</protein>
<evidence type="ECO:0000256" key="3">
    <source>
        <dbReference type="ARBA" id="ARBA00022737"/>
    </source>
</evidence>
<proteinExistence type="inferred from homology"/>
<evidence type="ECO:0000313" key="9">
    <source>
        <dbReference type="EMBL" id="CAI9270669.1"/>
    </source>
</evidence>
<dbReference type="Gene3D" id="3.80.10.10">
    <property type="entry name" value="Ribonuclease Inhibitor"/>
    <property type="match status" value="2"/>
</dbReference>